<evidence type="ECO:0000313" key="2">
    <source>
        <dbReference type="Proteomes" id="UP000054144"/>
    </source>
</evidence>
<dbReference type="InterPro" id="IPR023214">
    <property type="entry name" value="HAD_sf"/>
</dbReference>
<protein>
    <submittedName>
        <fullName evidence="1">HAD-like protein</fullName>
    </submittedName>
</protein>
<dbReference type="Gene3D" id="1.10.150.240">
    <property type="entry name" value="Putative phosphatase, domain 2"/>
    <property type="match status" value="1"/>
</dbReference>
<dbReference type="InterPro" id="IPR006439">
    <property type="entry name" value="HAD-SF_hydro_IA"/>
</dbReference>
<dbReference type="Proteomes" id="UP000054144">
    <property type="component" value="Unassembled WGS sequence"/>
</dbReference>
<dbReference type="Pfam" id="PF00702">
    <property type="entry name" value="Hydrolase"/>
    <property type="match status" value="1"/>
</dbReference>
<dbReference type="EMBL" id="KN882059">
    <property type="protein sequence ID" value="KIY45229.1"/>
    <property type="molecule type" value="Genomic_DNA"/>
</dbReference>
<reference evidence="1 2" key="1">
    <citation type="journal article" date="2015" name="Fungal Genet. Biol.">
        <title>Evolution of novel wood decay mechanisms in Agaricales revealed by the genome sequences of Fistulina hepatica and Cylindrobasidium torrendii.</title>
        <authorList>
            <person name="Floudas D."/>
            <person name="Held B.W."/>
            <person name="Riley R."/>
            <person name="Nagy L.G."/>
            <person name="Koehler G."/>
            <person name="Ransdell A.S."/>
            <person name="Younus H."/>
            <person name="Chow J."/>
            <person name="Chiniquy J."/>
            <person name="Lipzen A."/>
            <person name="Tritt A."/>
            <person name="Sun H."/>
            <person name="Haridas S."/>
            <person name="LaButti K."/>
            <person name="Ohm R.A."/>
            <person name="Kues U."/>
            <person name="Blanchette R.A."/>
            <person name="Grigoriev I.V."/>
            <person name="Minto R.E."/>
            <person name="Hibbett D.S."/>
        </authorList>
    </citation>
    <scope>NUCLEOTIDE SEQUENCE [LARGE SCALE GENOMIC DNA]</scope>
    <source>
        <strain evidence="1 2">ATCC 64428</strain>
    </source>
</reference>
<dbReference type="InterPro" id="IPR023198">
    <property type="entry name" value="PGP-like_dom2"/>
</dbReference>
<evidence type="ECO:0000313" key="1">
    <source>
        <dbReference type="EMBL" id="KIY45229.1"/>
    </source>
</evidence>
<dbReference type="Gene3D" id="3.40.50.1000">
    <property type="entry name" value="HAD superfamily/HAD-like"/>
    <property type="match status" value="1"/>
</dbReference>
<dbReference type="InterPro" id="IPR051806">
    <property type="entry name" value="HAD-like_SPP"/>
</dbReference>
<gene>
    <name evidence="1" type="ORF">FISHEDRAFT_49669</name>
</gene>
<keyword evidence="2" id="KW-1185">Reference proteome</keyword>
<organism evidence="1 2">
    <name type="scientific">Fistulina hepatica ATCC 64428</name>
    <dbReference type="NCBI Taxonomy" id="1128425"/>
    <lineage>
        <taxon>Eukaryota</taxon>
        <taxon>Fungi</taxon>
        <taxon>Dikarya</taxon>
        <taxon>Basidiomycota</taxon>
        <taxon>Agaricomycotina</taxon>
        <taxon>Agaricomycetes</taxon>
        <taxon>Agaricomycetidae</taxon>
        <taxon>Agaricales</taxon>
        <taxon>Fistulinaceae</taxon>
        <taxon>Fistulina</taxon>
    </lineage>
</organism>
<dbReference type="InterPro" id="IPR036412">
    <property type="entry name" value="HAD-like_sf"/>
</dbReference>
<dbReference type="AlphaFoldDB" id="A0A0D7A4B2"/>
<accession>A0A0D7A4B2</accession>
<dbReference type="OrthoDB" id="40579at2759"/>
<sequence length="231" mass="24831">STLVDSTPGVLKGWEILCTEMCTEADFAGLTPKEYSLKVAGLTHGRRPYQTLPEYCHVTGTDEELWAAIRRFEDLILEGGSVILPGVAKLVSELNAVPEMANRWTIVTSGSNTYAPRALKRCDIPIPPHGIVCANDVTHGKPHPEPYLAGAKICQVDPKNCLVVEDAPSGIQAGRSAGCNTLAVCTSMSREFLTPENPDYIVTNLSKVSVAWVNGKIAVTIDESLDGPDGR</sequence>
<dbReference type="GO" id="GO:0050308">
    <property type="term" value="F:sugar-phosphatase activity"/>
    <property type="evidence" value="ECO:0007669"/>
    <property type="project" value="TreeGrafter"/>
</dbReference>
<feature type="non-terminal residue" evidence="1">
    <location>
        <position position="1"/>
    </location>
</feature>
<name>A0A0D7A4B2_9AGAR</name>
<dbReference type="NCBIfam" id="TIGR01509">
    <property type="entry name" value="HAD-SF-IA-v3"/>
    <property type="match status" value="1"/>
</dbReference>
<dbReference type="PANTHER" id="PTHR43481:SF4">
    <property type="entry name" value="GLYCEROL-1-PHOSPHATE PHOSPHOHYDROLASE 1-RELATED"/>
    <property type="match status" value="1"/>
</dbReference>
<dbReference type="PANTHER" id="PTHR43481">
    <property type="entry name" value="FRUCTOSE-1-PHOSPHATE PHOSPHATASE"/>
    <property type="match status" value="1"/>
</dbReference>
<proteinExistence type="predicted"/>
<dbReference type="SUPFAM" id="SSF56784">
    <property type="entry name" value="HAD-like"/>
    <property type="match status" value="1"/>
</dbReference>